<dbReference type="InterPro" id="IPR032466">
    <property type="entry name" value="Metal_Hydrolase"/>
</dbReference>
<dbReference type="Gene3D" id="2.30.40.10">
    <property type="entry name" value="Urease, subunit C, domain 1"/>
    <property type="match status" value="1"/>
</dbReference>
<accession>A0A956SFE7</accession>
<dbReference type="Gene3D" id="3.10.310.70">
    <property type="match status" value="1"/>
</dbReference>
<feature type="domain" description="Amidohydrolase 3" evidence="2">
    <location>
        <begin position="82"/>
        <end position="507"/>
    </location>
</feature>
<evidence type="ECO:0000256" key="1">
    <source>
        <dbReference type="SAM" id="MobiDB-lite"/>
    </source>
</evidence>
<gene>
    <name evidence="3" type="ORF">KDA27_16540</name>
</gene>
<name>A0A956SFE7_UNCEI</name>
<feature type="region of interest" description="Disordered" evidence="1">
    <location>
        <begin position="1"/>
        <end position="22"/>
    </location>
</feature>
<reference evidence="3" key="2">
    <citation type="journal article" date="2021" name="Microbiome">
        <title>Successional dynamics and alternative stable states in a saline activated sludge microbial community over 9 years.</title>
        <authorList>
            <person name="Wang Y."/>
            <person name="Ye J."/>
            <person name="Ju F."/>
            <person name="Liu L."/>
            <person name="Boyd J.A."/>
            <person name="Deng Y."/>
            <person name="Parks D.H."/>
            <person name="Jiang X."/>
            <person name="Yin X."/>
            <person name="Woodcroft B.J."/>
            <person name="Tyson G.W."/>
            <person name="Hugenholtz P."/>
            <person name="Polz M.F."/>
            <person name="Zhang T."/>
        </authorList>
    </citation>
    <scope>NUCLEOTIDE SEQUENCE</scope>
    <source>
        <strain evidence="3">HKST-UBA02</strain>
    </source>
</reference>
<dbReference type="GO" id="GO:0016810">
    <property type="term" value="F:hydrolase activity, acting on carbon-nitrogen (but not peptide) bonds"/>
    <property type="evidence" value="ECO:0007669"/>
    <property type="project" value="InterPro"/>
</dbReference>
<dbReference type="EMBL" id="JAGQHS010000098">
    <property type="protein sequence ID" value="MCA9757414.1"/>
    <property type="molecule type" value="Genomic_DNA"/>
</dbReference>
<feature type="non-terminal residue" evidence="3">
    <location>
        <position position="1"/>
    </location>
</feature>
<dbReference type="InterPro" id="IPR013108">
    <property type="entry name" value="Amidohydro_3"/>
</dbReference>
<protein>
    <submittedName>
        <fullName evidence="3">Amidohydrolase family protein</fullName>
    </submittedName>
</protein>
<evidence type="ECO:0000259" key="2">
    <source>
        <dbReference type="Pfam" id="PF07969"/>
    </source>
</evidence>
<dbReference type="AlphaFoldDB" id="A0A956SFE7"/>
<evidence type="ECO:0000313" key="3">
    <source>
        <dbReference type="EMBL" id="MCA9757414.1"/>
    </source>
</evidence>
<evidence type="ECO:0000313" key="4">
    <source>
        <dbReference type="Proteomes" id="UP000739538"/>
    </source>
</evidence>
<dbReference type="PANTHER" id="PTHR22642">
    <property type="entry name" value="IMIDAZOLONEPROPIONASE"/>
    <property type="match status" value="1"/>
</dbReference>
<reference evidence="3" key="1">
    <citation type="submission" date="2020-04" db="EMBL/GenBank/DDBJ databases">
        <authorList>
            <person name="Zhang T."/>
        </authorList>
    </citation>
    <scope>NUCLEOTIDE SEQUENCE</scope>
    <source>
        <strain evidence="3">HKST-UBA02</strain>
    </source>
</reference>
<dbReference type="SUPFAM" id="SSF51556">
    <property type="entry name" value="Metallo-dependent hydrolases"/>
    <property type="match status" value="1"/>
</dbReference>
<sequence length="538" mass="58350">VEDGRLPSEALVTSSETNPPRRLTRVEGPILLAHGAVVPAVLTVRAGRIASIDTQNPDEVTPGSAVLHWDSGESTRLSLPGVACLPAFVDGHTHLVGHGLGRTRPRLSNARSRDEALAALEAWLRVHPGEGPVIAEGWDQSRWPDRKGLTGADLDRLGETRAIAARRVCGHIAAFNSAAVALLGTDWPGFDPALGVASEELPLALSQLWPPSDEEMDEAVLRAQDEALARGVVWVQEMGDRRGWAALRRADRSGRLRVRVSQFFRCEGREALDLVTSFAAPEDGPRLRFAGIKLFLDGSFGARTAAVREAYPSEAPGAPEAFGTLVWDDARLEEALRVCKRNGFRVAAHAIGDRALEQYLSALDRVGFPAESEPRVEHAEMLPADLYDRSVRRGLRISMQPNFTANWQGAGGLYEQVLGPDRARALNPYARVEPNRLLFGSDHMPLGPLYGVRGACEHPDPDQRLDRVAAYQAYTKGPARSVRAPFHQARIEVGEPAHLVVIGEDVLATIVDGEGVFFRRADHPRGADPGGVDRGAAE</sequence>
<dbReference type="InterPro" id="IPR011059">
    <property type="entry name" value="Metal-dep_hydrolase_composite"/>
</dbReference>
<dbReference type="PANTHER" id="PTHR22642:SF2">
    <property type="entry name" value="PROTEIN LONG AFTER FAR-RED 3"/>
    <property type="match status" value="1"/>
</dbReference>
<dbReference type="Gene3D" id="3.20.20.140">
    <property type="entry name" value="Metal-dependent hydrolases"/>
    <property type="match status" value="1"/>
</dbReference>
<dbReference type="Pfam" id="PF07969">
    <property type="entry name" value="Amidohydro_3"/>
    <property type="match status" value="1"/>
</dbReference>
<organism evidence="3 4">
    <name type="scientific">Eiseniibacteriota bacterium</name>
    <dbReference type="NCBI Taxonomy" id="2212470"/>
    <lineage>
        <taxon>Bacteria</taxon>
        <taxon>Candidatus Eiseniibacteriota</taxon>
    </lineage>
</organism>
<proteinExistence type="predicted"/>
<dbReference type="Proteomes" id="UP000739538">
    <property type="component" value="Unassembled WGS sequence"/>
</dbReference>
<comment type="caution">
    <text evidence="3">The sequence shown here is derived from an EMBL/GenBank/DDBJ whole genome shotgun (WGS) entry which is preliminary data.</text>
</comment>